<feature type="domain" description="Nucleoside transporter/FeoB GTPase Gate" evidence="2">
    <location>
        <begin position="50"/>
        <end position="159"/>
    </location>
</feature>
<proteinExistence type="predicted"/>
<dbReference type="OrthoDB" id="9805623at2"/>
<dbReference type="PANTHER" id="PTHR35793:SF2">
    <property type="entry name" value="INNER MEMBRANE PROTEIN YJIG"/>
    <property type="match status" value="1"/>
</dbReference>
<feature type="transmembrane region" description="Helical" evidence="1">
    <location>
        <begin position="207"/>
        <end position="225"/>
    </location>
</feature>
<dbReference type="Pfam" id="PF07670">
    <property type="entry name" value="Gate"/>
    <property type="match status" value="2"/>
</dbReference>
<dbReference type="EMBL" id="CP031337">
    <property type="protein sequence ID" value="AXK40380.1"/>
    <property type="molecule type" value="Genomic_DNA"/>
</dbReference>
<evidence type="ECO:0000256" key="1">
    <source>
        <dbReference type="SAM" id="Phobius"/>
    </source>
</evidence>
<dbReference type="InterPro" id="IPR011642">
    <property type="entry name" value="Gate_dom"/>
</dbReference>
<evidence type="ECO:0000313" key="3">
    <source>
        <dbReference type="EMBL" id="AXK40380.1"/>
    </source>
</evidence>
<feature type="transmembrane region" description="Helical" evidence="1">
    <location>
        <begin position="173"/>
        <end position="195"/>
    </location>
</feature>
<dbReference type="GO" id="GO:0005886">
    <property type="term" value="C:plasma membrane"/>
    <property type="evidence" value="ECO:0007669"/>
    <property type="project" value="TreeGrafter"/>
</dbReference>
<reference evidence="3 4" key="1">
    <citation type="submission" date="2018-07" db="EMBL/GenBank/DDBJ databases">
        <title>Crenobacter cavernae sp. nov., isolated from a karst cave.</title>
        <authorList>
            <person name="Zhu H."/>
        </authorList>
    </citation>
    <scope>NUCLEOTIDE SEQUENCE [LARGE SCALE GENOMIC DNA]</scope>
    <source>
        <strain evidence="3 4">K1W11S-77</strain>
    </source>
</reference>
<dbReference type="InterPro" id="IPR011415">
    <property type="entry name" value="SpmA_SpmB"/>
</dbReference>
<dbReference type="PANTHER" id="PTHR35793">
    <property type="entry name" value="INNER MEMBRANE PROTEIN YJIG"/>
    <property type="match status" value="1"/>
</dbReference>
<feature type="transmembrane region" description="Helical" evidence="1">
    <location>
        <begin position="237"/>
        <end position="256"/>
    </location>
</feature>
<feature type="transmembrane region" description="Helical" evidence="1">
    <location>
        <begin position="276"/>
        <end position="293"/>
    </location>
</feature>
<keyword evidence="1" id="KW-0472">Membrane</keyword>
<keyword evidence="1" id="KW-1133">Transmembrane helix</keyword>
<accession>A0A345Y8X8</accession>
<feature type="transmembrane region" description="Helical" evidence="1">
    <location>
        <begin position="141"/>
        <end position="161"/>
    </location>
</feature>
<feature type="domain" description="Nucleoside transporter/FeoB GTPase Gate" evidence="2">
    <location>
        <begin position="277"/>
        <end position="380"/>
    </location>
</feature>
<dbReference type="Proteomes" id="UP000254537">
    <property type="component" value="Chromosome"/>
</dbReference>
<dbReference type="PIRSF" id="PIRSF036542">
    <property type="entry name" value="SpmA_SpmB"/>
    <property type="match status" value="1"/>
</dbReference>
<sequence>MLLNVLWAGFILAGIAAALAQAFVFGQPQIFAEMTRALFDAAKSGFEIALGLTGVMTLWLGIMKIGEKSGLVALAARALAPLFRRLFPGVPEGHPALGSMTMNISANMLGLDNAATPLGLKAMRELQTLNPTPDTATDAQVLFLVINTAAVTLFPVTIFAYRTQLGAADPTDVFIPLLLATYVATLAGVTLTGLIQRLKLWDPVVLAYLGGLSALVLGAAAWFLRLPPEQMQAQSSLLSNLLLLLIVAAIIVSALIKRVNVYESFIEGAKEGFQVAIGIVPYLVAMLVAIALLRASGALDLLIGAIKSQVAAAGYDARWVDGLPTGVMKSLSGSGARALMIETMKTEGADSFAGRLVSIIQGSSETTFYVLAVYFGAVNIKNTRYAAGCGLFADLVGFAAAVAVAYLFFGHLA</sequence>
<dbReference type="KEGG" id="ccah:DWG20_13605"/>
<feature type="transmembrane region" description="Helical" evidence="1">
    <location>
        <begin position="385"/>
        <end position="409"/>
    </location>
</feature>
<dbReference type="AlphaFoldDB" id="A0A345Y8X8"/>
<name>A0A345Y8X8_9NEIS</name>
<evidence type="ECO:0000259" key="2">
    <source>
        <dbReference type="Pfam" id="PF07670"/>
    </source>
</evidence>
<feature type="transmembrane region" description="Helical" evidence="1">
    <location>
        <begin position="44"/>
        <end position="62"/>
    </location>
</feature>
<gene>
    <name evidence="3" type="ORF">DWG20_13605</name>
</gene>
<organism evidence="3 4">
    <name type="scientific">Crenobacter cavernae</name>
    <dbReference type="NCBI Taxonomy" id="2290923"/>
    <lineage>
        <taxon>Bacteria</taxon>
        <taxon>Pseudomonadati</taxon>
        <taxon>Pseudomonadota</taxon>
        <taxon>Betaproteobacteria</taxon>
        <taxon>Neisseriales</taxon>
        <taxon>Neisseriaceae</taxon>
        <taxon>Crenobacter</taxon>
    </lineage>
</organism>
<dbReference type="RefSeq" id="WP_115434307.1">
    <property type="nucleotide sequence ID" value="NZ_CP031337.1"/>
</dbReference>
<evidence type="ECO:0000313" key="4">
    <source>
        <dbReference type="Proteomes" id="UP000254537"/>
    </source>
</evidence>
<keyword evidence="1" id="KW-0812">Transmembrane</keyword>
<protein>
    <recommendedName>
        <fullName evidence="2">Nucleoside transporter/FeoB GTPase Gate domain-containing protein</fullName>
    </recommendedName>
</protein>
<dbReference type="InterPro" id="IPR052549">
    <property type="entry name" value="SpmB"/>
</dbReference>